<dbReference type="PRINTS" id="PR00080">
    <property type="entry name" value="SDRFAMILY"/>
</dbReference>
<reference evidence="3 4" key="1">
    <citation type="submission" date="2019-09" db="EMBL/GenBank/DDBJ databases">
        <title>Hydrogenophaga aromatica sp. nov., isolated from a para-xylene-degrading enrichment culture.</title>
        <authorList>
            <person name="Tancsics A."/>
            <person name="Banerjee S."/>
        </authorList>
    </citation>
    <scope>NUCLEOTIDE SEQUENCE [LARGE SCALE GENOMIC DNA]</scope>
    <source>
        <strain evidence="3 4">D2P1</strain>
    </source>
</reference>
<evidence type="ECO:0000256" key="2">
    <source>
        <dbReference type="SAM" id="MobiDB-lite"/>
    </source>
</evidence>
<protein>
    <submittedName>
        <fullName evidence="3">SDR family oxidoreductase</fullName>
    </submittedName>
</protein>
<dbReference type="PANTHER" id="PTHR42879">
    <property type="entry name" value="3-OXOACYL-(ACYL-CARRIER-PROTEIN) REDUCTASE"/>
    <property type="match status" value="1"/>
</dbReference>
<evidence type="ECO:0000313" key="3">
    <source>
        <dbReference type="EMBL" id="NWF47801.1"/>
    </source>
</evidence>
<dbReference type="RefSeq" id="WP_177137753.1">
    <property type="nucleotide sequence ID" value="NZ_VYGV01000023.1"/>
</dbReference>
<sequence length="270" mass="28182">MNPTNTSNPEPQEAPWATQAQPHRGRVAVVTGAARGIGLEIALRLARDGARLALADTDGEQLAAAAQAVRQAGAEVITQVGDLSLEATANELMAAALAAFGRIDILVNNAGGGVILPFLAHTPETLKRTIDRNLWTVLWCCRAALPVMQAQRYGRIVTLGADSVYSGLWDHAAYNAAKGGAHALATGLAREFARDGITVNTVAPCAVSTPQLVELGQKDPALVDKFLSIIPMGRAADMAEVASMVSYVASEQASFVTGQVISVNGGSTMR</sequence>
<dbReference type="InterPro" id="IPR020904">
    <property type="entry name" value="Sc_DH/Rdtase_CS"/>
</dbReference>
<comment type="caution">
    <text evidence="3">The sequence shown here is derived from an EMBL/GenBank/DDBJ whole genome shotgun (WGS) entry which is preliminary data.</text>
</comment>
<dbReference type="Pfam" id="PF13561">
    <property type="entry name" value="adh_short_C2"/>
    <property type="match status" value="1"/>
</dbReference>
<dbReference type="PROSITE" id="PS00061">
    <property type="entry name" value="ADH_SHORT"/>
    <property type="match status" value="1"/>
</dbReference>
<dbReference type="GO" id="GO:0032787">
    <property type="term" value="P:monocarboxylic acid metabolic process"/>
    <property type="evidence" value="ECO:0007669"/>
    <property type="project" value="UniProtKB-ARBA"/>
</dbReference>
<dbReference type="Proteomes" id="UP000545507">
    <property type="component" value="Unassembled WGS sequence"/>
</dbReference>
<dbReference type="PRINTS" id="PR00081">
    <property type="entry name" value="GDHRDH"/>
</dbReference>
<evidence type="ECO:0000256" key="1">
    <source>
        <dbReference type="ARBA" id="ARBA00006484"/>
    </source>
</evidence>
<dbReference type="InterPro" id="IPR002347">
    <property type="entry name" value="SDR_fam"/>
</dbReference>
<dbReference type="EMBL" id="VYGV01000023">
    <property type="protein sequence ID" value="NWF47801.1"/>
    <property type="molecule type" value="Genomic_DNA"/>
</dbReference>
<dbReference type="InterPro" id="IPR036291">
    <property type="entry name" value="NAD(P)-bd_dom_sf"/>
</dbReference>
<gene>
    <name evidence="3" type="ORF">F3K02_21465</name>
</gene>
<dbReference type="PANTHER" id="PTHR42879:SF2">
    <property type="entry name" value="3-OXOACYL-[ACYL-CARRIER-PROTEIN] REDUCTASE FABG"/>
    <property type="match status" value="1"/>
</dbReference>
<keyword evidence="4" id="KW-1185">Reference proteome</keyword>
<dbReference type="FunFam" id="3.40.50.720:FF:000084">
    <property type="entry name" value="Short-chain dehydrogenase reductase"/>
    <property type="match status" value="1"/>
</dbReference>
<feature type="region of interest" description="Disordered" evidence="2">
    <location>
        <begin position="1"/>
        <end position="23"/>
    </location>
</feature>
<proteinExistence type="inferred from homology"/>
<organism evidence="3 4">
    <name type="scientific">Hydrogenophaga aromaticivorans</name>
    <dbReference type="NCBI Taxonomy" id="2610898"/>
    <lineage>
        <taxon>Bacteria</taxon>
        <taxon>Pseudomonadati</taxon>
        <taxon>Pseudomonadota</taxon>
        <taxon>Betaproteobacteria</taxon>
        <taxon>Burkholderiales</taxon>
        <taxon>Comamonadaceae</taxon>
        <taxon>Hydrogenophaga</taxon>
    </lineage>
</organism>
<feature type="compositionally biased region" description="Polar residues" evidence="2">
    <location>
        <begin position="1"/>
        <end position="10"/>
    </location>
</feature>
<dbReference type="Gene3D" id="3.40.50.720">
    <property type="entry name" value="NAD(P)-binding Rossmann-like Domain"/>
    <property type="match status" value="1"/>
</dbReference>
<dbReference type="InterPro" id="IPR050259">
    <property type="entry name" value="SDR"/>
</dbReference>
<dbReference type="AlphaFoldDB" id="A0A7Y8H059"/>
<dbReference type="SUPFAM" id="SSF51735">
    <property type="entry name" value="NAD(P)-binding Rossmann-fold domains"/>
    <property type="match status" value="1"/>
</dbReference>
<evidence type="ECO:0000313" key="4">
    <source>
        <dbReference type="Proteomes" id="UP000545507"/>
    </source>
</evidence>
<comment type="similarity">
    <text evidence="1">Belongs to the short-chain dehydrogenases/reductases (SDR) family.</text>
</comment>
<name>A0A7Y8H059_9BURK</name>
<accession>A0A7Y8H059</accession>